<protein>
    <submittedName>
        <fullName evidence="2">Uncharacterized protein</fullName>
    </submittedName>
</protein>
<feature type="compositionally biased region" description="Basic and acidic residues" evidence="1">
    <location>
        <begin position="645"/>
        <end position="656"/>
    </location>
</feature>
<feature type="compositionally biased region" description="Polar residues" evidence="1">
    <location>
        <begin position="239"/>
        <end position="249"/>
    </location>
</feature>
<keyword evidence="3" id="KW-1185">Reference proteome</keyword>
<feature type="region of interest" description="Disordered" evidence="1">
    <location>
        <begin position="232"/>
        <end position="256"/>
    </location>
</feature>
<reference evidence="2 3" key="1">
    <citation type="submission" date="2023-02" db="EMBL/GenBank/DDBJ databases">
        <title>LHISI_Scaffold_Assembly.</title>
        <authorList>
            <person name="Stuart O.P."/>
            <person name="Cleave R."/>
            <person name="Magrath M.J.L."/>
            <person name="Mikheyev A.S."/>
        </authorList>
    </citation>
    <scope>NUCLEOTIDE SEQUENCE [LARGE SCALE GENOMIC DNA]</scope>
    <source>
        <strain evidence="2">Daus_M_001</strain>
        <tissue evidence="2">Leg muscle</tissue>
    </source>
</reference>
<name>A0ABQ9GSF9_9NEOP</name>
<organism evidence="2 3">
    <name type="scientific">Dryococelus australis</name>
    <dbReference type="NCBI Taxonomy" id="614101"/>
    <lineage>
        <taxon>Eukaryota</taxon>
        <taxon>Metazoa</taxon>
        <taxon>Ecdysozoa</taxon>
        <taxon>Arthropoda</taxon>
        <taxon>Hexapoda</taxon>
        <taxon>Insecta</taxon>
        <taxon>Pterygota</taxon>
        <taxon>Neoptera</taxon>
        <taxon>Polyneoptera</taxon>
        <taxon>Phasmatodea</taxon>
        <taxon>Verophasmatodea</taxon>
        <taxon>Anareolatae</taxon>
        <taxon>Phasmatidae</taxon>
        <taxon>Eurycanthinae</taxon>
        <taxon>Dryococelus</taxon>
    </lineage>
</organism>
<feature type="compositionally biased region" description="Pro residues" evidence="1">
    <location>
        <begin position="633"/>
        <end position="644"/>
    </location>
</feature>
<feature type="region of interest" description="Disordered" evidence="1">
    <location>
        <begin position="32"/>
        <end position="78"/>
    </location>
</feature>
<evidence type="ECO:0000256" key="1">
    <source>
        <dbReference type="SAM" id="MobiDB-lite"/>
    </source>
</evidence>
<gene>
    <name evidence="2" type="ORF">PR048_022872</name>
</gene>
<feature type="region of interest" description="Disordered" evidence="1">
    <location>
        <begin position="617"/>
        <end position="688"/>
    </location>
</feature>
<evidence type="ECO:0000313" key="2">
    <source>
        <dbReference type="EMBL" id="KAJ8874982.1"/>
    </source>
</evidence>
<sequence>MEWSLEIWAALNIEALRADECEVRRAWSSAGMQEWGKRQIPEKKKKKKPADHRHLPARFPHAKIRSDPAGNRNREQPVLPHTWQYGTRYLFTSQSAIGSETVQGVSNELPSDGKGDFSVHVLDRAPVYTHLISTTCAVEGRGRSSASVASSERSNRGVATLASLAMADMSSITCDVATVRPVTQQQHVRQTQRDICFMRVKQDVSPEWFGPSGVWMRGGGRGELGTAVPVRNQRKLPTYSPSNPNSHQSAPEREGSFGLRAGNAVTIDHSGPDPIVYPDLPPSISDIPFPFASGNLEVISNEHTNRAQSPAASPDFRKWKSCRAMPLVGGFSRGSPISPAPSFRRRSIFTSITLIGSQDLADKSRPILFTHSIQCTPAALSTLRLLTAWDYPGAPLLHLEIVDLTIVKMTYLQCQSETSSRLHGIIITPPDFAPNTPCVKRPLMTRSGEQSREDGGVRKVDLHAFIRAIFAITALRVRAQFTCSLCGKCRWISNEISITLDASSFARVATQCLIFRVGRDHGGEVVRLLTLHHGEPGSIPGGVASRVVPDDDAGRWVFSGISRFPPPFGFRVDVPPIQPFAPDAEIRPLRLTEVVYSLHARRNAISYTSSTLPRTVVSYSDPTETAPRRVSFRPPPPVSPPPPEQTRDRDSHESARAIRRRRARTQLTSLSAGPPWHPTVEWPRPQTRRPPAPSLSVLFYFVLFIFSPHPPFCSNLSIVQDF</sequence>
<accession>A0ABQ9GSF9</accession>
<dbReference type="EMBL" id="JARBHB010000009">
    <property type="protein sequence ID" value="KAJ8874982.1"/>
    <property type="molecule type" value="Genomic_DNA"/>
</dbReference>
<comment type="caution">
    <text evidence="2">The sequence shown here is derived from an EMBL/GenBank/DDBJ whole genome shotgun (WGS) entry which is preliminary data.</text>
</comment>
<evidence type="ECO:0000313" key="3">
    <source>
        <dbReference type="Proteomes" id="UP001159363"/>
    </source>
</evidence>
<proteinExistence type="predicted"/>
<dbReference type="Proteomes" id="UP001159363">
    <property type="component" value="Chromosome 8"/>
</dbReference>